<evidence type="ECO:0000256" key="1">
    <source>
        <dbReference type="SAM" id="MobiDB-lite"/>
    </source>
</evidence>
<comment type="caution">
    <text evidence="2">The sequence shown here is derived from an EMBL/GenBank/DDBJ whole genome shotgun (WGS) entry which is preliminary data.</text>
</comment>
<reference evidence="2" key="1">
    <citation type="journal article" date="2015" name="Genome Announc.">
        <title>Draft Genome Sequence of Tolypothrix boutellei Strain VB521301.</title>
        <authorList>
            <person name="Chandrababunaidu M.M."/>
            <person name="Singh D."/>
            <person name="Sen D."/>
            <person name="Bhan S."/>
            <person name="Das S."/>
            <person name="Gupta A."/>
            <person name="Adhikary S.P."/>
            <person name="Tripathy S."/>
        </authorList>
    </citation>
    <scope>NUCLEOTIDE SEQUENCE</scope>
    <source>
        <strain evidence="2">VB521301</strain>
    </source>
</reference>
<gene>
    <name evidence="2" type="ORF">DA73_0224645</name>
</gene>
<organism evidence="2">
    <name type="scientific">Tolypothrix bouteillei VB521301</name>
    <dbReference type="NCBI Taxonomy" id="1479485"/>
    <lineage>
        <taxon>Bacteria</taxon>
        <taxon>Bacillati</taxon>
        <taxon>Cyanobacteriota</taxon>
        <taxon>Cyanophyceae</taxon>
        <taxon>Nostocales</taxon>
        <taxon>Tolypothrichaceae</taxon>
        <taxon>Tolypothrix</taxon>
    </lineage>
</organism>
<name>A0A0C1NB51_9CYAN</name>
<protein>
    <submittedName>
        <fullName evidence="2">Uncharacterized protein</fullName>
    </submittedName>
</protein>
<dbReference type="STRING" id="1479485.DA73_0224645"/>
<proteinExistence type="predicted"/>
<evidence type="ECO:0000313" key="2">
    <source>
        <dbReference type="EMBL" id="KIE09916.1"/>
    </source>
</evidence>
<accession>A0A0C1NB51</accession>
<dbReference type="EMBL" id="JHEG02000053">
    <property type="protein sequence ID" value="KIE09916.1"/>
    <property type="molecule type" value="Genomic_DNA"/>
</dbReference>
<sequence>MNINSKFYPVTSEVSRILRSAKLTAAEWRIWSYLIEIEPWGDAYQDISTLTVMQECDVSKATYYRALAKFQELELFDFQDKGISIRNLKGVSSLKNETAVSRMRQQSQECDSGLKNETAVSKMRQQSQECDNQRSEPLPNNASTVPQTIQTYSDFKKSLSDSERENFEKFVREEYYKDTGKKIRSFNSFMGNDHFQEWLEIWNNRPEAVFAIATDKWRNHPQFENWLSEIERTRNPFEFAGSDKEKQSFIDWCWETKQYSWLKEEG</sequence>
<feature type="region of interest" description="Disordered" evidence="1">
    <location>
        <begin position="105"/>
        <end position="145"/>
    </location>
</feature>
<dbReference type="AlphaFoldDB" id="A0A0C1NB51"/>